<dbReference type="AlphaFoldDB" id="A0A084EIA2"/>
<sequence>MIDIASIASMAAHKAERLRRLNNQPPLSDCVVIPLTAHRAGASGDLAPFHGSPSSPRGPVIEADRSAYQSDPGDECPCPICTSDCARIVPCQRENDR</sequence>
<evidence type="ECO:0000313" key="1">
    <source>
        <dbReference type="EMBL" id="KEZ17694.1"/>
    </source>
</evidence>
<gene>
    <name evidence="1" type="ORF">CP98_03177</name>
</gene>
<accession>A0A084EIA2</accession>
<proteinExistence type="predicted"/>
<comment type="caution">
    <text evidence="1">The sequence shown here is derived from an EMBL/GenBank/DDBJ whole genome shotgun (WGS) entry which is preliminary data.</text>
</comment>
<dbReference type="EMBL" id="JGVR01000020">
    <property type="protein sequence ID" value="KEZ17694.1"/>
    <property type="molecule type" value="Genomic_DNA"/>
</dbReference>
<organism evidence="1 2">
    <name type="scientific">Sphingobium yanoikuyae</name>
    <name type="common">Sphingomonas yanoikuyae</name>
    <dbReference type="NCBI Taxonomy" id="13690"/>
    <lineage>
        <taxon>Bacteria</taxon>
        <taxon>Pseudomonadati</taxon>
        <taxon>Pseudomonadota</taxon>
        <taxon>Alphaproteobacteria</taxon>
        <taxon>Sphingomonadales</taxon>
        <taxon>Sphingomonadaceae</taxon>
        <taxon>Sphingobium</taxon>
    </lineage>
</organism>
<reference evidence="1 2" key="1">
    <citation type="submission" date="2014-03" db="EMBL/GenBank/DDBJ databases">
        <title>Genome sequence of Sphingobium yanoikuyae B1.</title>
        <authorList>
            <person name="Gan H.M."/>
            <person name="Gan H.Y."/>
            <person name="Savka M.A."/>
        </authorList>
    </citation>
    <scope>NUCLEOTIDE SEQUENCE [LARGE SCALE GENOMIC DNA]</scope>
    <source>
        <strain evidence="1 2">B1</strain>
    </source>
</reference>
<name>A0A084EIA2_SPHYA</name>
<dbReference type="Proteomes" id="UP000028534">
    <property type="component" value="Unassembled WGS sequence"/>
</dbReference>
<dbReference type="PATRIC" id="fig|13690.10.peg.3256"/>
<evidence type="ECO:0000313" key="2">
    <source>
        <dbReference type="Proteomes" id="UP000028534"/>
    </source>
</evidence>
<protein>
    <submittedName>
        <fullName evidence="1">Uncharacterized protein</fullName>
    </submittedName>
</protein>